<dbReference type="Pfam" id="PF09286">
    <property type="entry name" value="Pro-kuma_activ"/>
    <property type="match status" value="1"/>
</dbReference>
<comment type="subcellular location">
    <subcellularLocation>
        <location evidence="1">Secreted</location>
        <location evidence="1">Extracellular space</location>
    </subcellularLocation>
</comment>
<keyword evidence="4 8" id="KW-0378">Hydrolase</keyword>
<reference evidence="11 12" key="1">
    <citation type="submission" date="2024-01" db="EMBL/GenBank/DDBJ databases">
        <title>A draft genome for the cacao thread blight pathogen Marasmiellus scandens.</title>
        <authorList>
            <person name="Baruah I.K."/>
            <person name="Leung J."/>
            <person name="Bukari Y."/>
            <person name="Amoako-Attah I."/>
            <person name="Meinhardt L.W."/>
            <person name="Bailey B.A."/>
            <person name="Cohen S.P."/>
        </authorList>
    </citation>
    <scope>NUCLEOTIDE SEQUENCE [LARGE SCALE GENOMIC DNA]</scope>
    <source>
        <strain evidence="11 12">GH-19</strain>
    </source>
</reference>
<sequence>MVFQKTSPQVGSHLLSGIMVHILSLAVLASAAFVSGSPTRRAMAIAEQRTLPITFASGGKPTPDTKLDLRIALTQKDMAGLEKSLFDVSTPSSALYGQHLSFDEVKSFAAPTEDTVNAVSQWLQESGVTDFETSGPFGDWISISVPASKADDLFDASFEEFVHIESGERFVRTLQYSVPQDLLQHVELVHPTTAFVRPLVSRPVMSVPVPGTANVTGRALGAPASCDSVVTPACLEALYGIPTTPATQSSNQLGVSGFIDQFAQTADLRTFLANLRPDMPSTTAFTVQSVDGGLNLQSAALAGIEANLDIQYTVGVATGVPTVFITVGDLNRDGVNGFIDIINALLAESAPPQVLTTSYGFNEDDLGSALATRVCNSYMSLSSRGVSILFASGDGGVSGGQSQSCTTFVPAFPGGCPFHTSVGATTGIDEVAADFSSGGFSNVFDRPDFQDSAVSAYLDALGDTNAGLFNPSGRAFPDVAAQGENVEIVDGGRAGLVAGTSCSSPIFASVISLVNDRLIAAGKPVLGFLNPFLYANPQAFFDITTGSNPGCGTDGFPATTGWDPVTGLGTPNFDAILEAAGL</sequence>
<keyword evidence="7" id="KW-0865">Zymogen</keyword>
<dbReference type="Gene3D" id="3.40.50.200">
    <property type="entry name" value="Peptidase S8/S53 domain"/>
    <property type="match status" value="1"/>
</dbReference>
<dbReference type="SUPFAM" id="SSF52743">
    <property type="entry name" value="Subtilisin-like"/>
    <property type="match status" value="1"/>
</dbReference>
<feature type="active site" description="Charge relay system" evidence="8">
    <location>
        <position position="501"/>
    </location>
</feature>
<dbReference type="InterPro" id="IPR036852">
    <property type="entry name" value="Peptidase_S8/S53_dom_sf"/>
</dbReference>
<feature type="transmembrane region" description="Helical" evidence="9">
    <location>
        <begin position="12"/>
        <end position="34"/>
    </location>
</feature>
<keyword evidence="9" id="KW-1133">Transmembrane helix</keyword>
<dbReference type="EMBL" id="JBANRG010000073">
    <property type="protein sequence ID" value="KAK7439375.1"/>
    <property type="molecule type" value="Genomic_DNA"/>
</dbReference>
<evidence type="ECO:0000256" key="5">
    <source>
        <dbReference type="ARBA" id="ARBA00022825"/>
    </source>
</evidence>
<dbReference type="PANTHER" id="PTHR14218:SF15">
    <property type="entry name" value="TRIPEPTIDYL-PEPTIDASE 1"/>
    <property type="match status" value="1"/>
</dbReference>
<evidence type="ECO:0000256" key="9">
    <source>
        <dbReference type="SAM" id="Phobius"/>
    </source>
</evidence>
<keyword evidence="9" id="KW-0472">Membrane</keyword>
<keyword evidence="9" id="KW-0812">Transmembrane</keyword>
<evidence type="ECO:0000259" key="10">
    <source>
        <dbReference type="PROSITE" id="PS51695"/>
    </source>
</evidence>
<gene>
    <name evidence="11" type="ORF">VKT23_017598</name>
</gene>
<proteinExistence type="predicted"/>
<keyword evidence="6 8" id="KW-0106">Calcium</keyword>
<dbReference type="CDD" id="cd11377">
    <property type="entry name" value="Pro-peptidase_S53"/>
    <property type="match status" value="1"/>
</dbReference>
<evidence type="ECO:0000256" key="8">
    <source>
        <dbReference type="PROSITE-ProRule" id="PRU01032"/>
    </source>
</evidence>
<dbReference type="InterPro" id="IPR050819">
    <property type="entry name" value="Tripeptidyl-peptidase_I"/>
</dbReference>
<keyword evidence="2 8" id="KW-0645">Protease</keyword>
<dbReference type="PROSITE" id="PS51695">
    <property type="entry name" value="SEDOLISIN"/>
    <property type="match status" value="1"/>
</dbReference>
<keyword evidence="12" id="KW-1185">Reference proteome</keyword>
<feature type="binding site" evidence="8">
    <location>
        <position position="543"/>
    </location>
    <ligand>
        <name>Ca(2+)</name>
        <dbReference type="ChEBI" id="CHEBI:29108"/>
    </ligand>
</feature>
<keyword evidence="3 8" id="KW-0479">Metal-binding</keyword>
<dbReference type="InterPro" id="IPR030400">
    <property type="entry name" value="Sedolisin_dom"/>
</dbReference>
<dbReference type="Proteomes" id="UP001498398">
    <property type="component" value="Unassembled WGS sequence"/>
</dbReference>
<accession>A0ABR1IUN3</accession>
<evidence type="ECO:0000313" key="12">
    <source>
        <dbReference type="Proteomes" id="UP001498398"/>
    </source>
</evidence>
<evidence type="ECO:0000256" key="6">
    <source>
        <dbReference type="ARBA" id="ARBA00022837"/>
    </source>
</evidence>
<dbReference type="PANTHER" id="PTHR14218">
    <property type="entry name" value="PROTEASE S8 TRIPEPTIDYL PEPTIDASE I CLN2"/>
    <property type="match status" value="1"/>
</dbReference>
<feature type="binding site" evidence="8">
    <location>
        <position position="561"/>
    </location>
    <ligand>
        <name>Ca(2+)</name>
        <dbReference type="ChEBI" id="CHEBI:29108"/>
    </ligand>
</feature>
<feature type="binding site" evidence="8">
    <location>
        <position position="563"/>
    </location>
    <ligand>
        <name>Ca(2+)</name>
        <dbReference type="ChEBI" id="CHEBI:29108"/>
    </ligand>
</feature>
<feature type="active site" description="Charge relay system" evidence="8">
    <location>
        <position position="305"/>
    </location>
</feature>
<evidence type="ECO:0000313" key="11">
    <source>
        <dbReference type="EMBL" id="KAK7439375.1"/>
    </source>
</evidence>
<evidence type="ECO:0000256" key="7">
    <source>
        <dbReference type="ARBA" id="ARBA00023145"/>
    </source>
</evidence>
<dbReference type="SUPFAM" id="SSF54897">
    <property type="entry name" value="Protease propeptides/inhibitors"/>
    <property type="match status" value="1"/>
</dbReference>
<comment type="caution">
    <text evidence="11">The sequence shown here is derived from an EMBL/GenBank/DDBJ whole genome shotgun (WGS) entry which is preliminary data.</text>
</comment>
<comment type="cofactor">
    <cofactor evidence="8">
        <name>Ca(2+)</name>
        <dbReference type="ChEBI" id="CHEBI:29108"/>
    </cofactor>
    <text evidence="8">Binds 1 Ca(2+) ion per subunit.</text>
</comment>
<name>A0ABR1IUN3_9AGAR</name>
<evidence type="ECO:0000256" key="1">
    <source>
        <dbReference type="ARBA" id="ARBA00004239"/>
    </source>
</evidence>
<organism evidence="11 12">
    <name type="scientific">Marasmiellus scandens</name>
    <dbReference type="NCBI Taxonomy" id="2682957"/>
    <lineage>
        <taxon>Eukaryota</taxon>
        <taxon>Fungi</taxon>
        <taxon>Dikarya</taxon>
        <taxon>Basidiomycota</taxon>
        <taxon>Agaricomycotina</taxon>
        <taxon>Agaricomycetes</taxon>
        <taxon>Agaricomycetidae</taxon>
        <taxon>Agaricales</taxon>
        <taxon>Marasmiineae</taxon>
        <taxon>Omphalotaceae</taxon>
        <taxon>Marasmiellus</taxon>
    </lineage>
</organism>
<keyword evidence="5 8" id="KW-0720">Serine protease</keyword>
<feature type="domain" description="Peptidase S53" evidence="10">
    <location>
        <begin position="229"/>
        <end position="582"/>
    </location>
</feature>
<feature type="active site" description="Charge relay system" evidence="8">
    <location>
        <position position="309"/>
    </location>
</feature>
<protein>
    <recommendedName>
        <fullName evidence="10">Peptidase S53 domain-containing protein</fullName>
    </recommendedName>
</protein>
<evidence type="ECO:0000256" key="4">
    <source>
        <dbReference type="ARBA" id="ARBA00022801"/>
    </source>
</evidence>
<dbReference type="InterPro" id="IPR015366">
    <property type="entry name" value="S53_propep"/>
</dbReference>
<dbReference type="SMART" id="SM00944">
    <property type="entry name" value="Pro-kuma_activ"/>
    <property type="match status" value="1"/>
</dbReference>
<dbReference type="CDD" id="cd04056">
    <property type="entry name" value="Peptidases_S53"/>
    <property type="match status" value="1"/>
</dbReference>
<evidence type="ECO:0000256" key="3">
    <source>
        <dbReference type="ARBA" id="ARBA00022723"/>
    </source>
</evidence>
<feature type="binding site" evidence="8">
    <location>
        <position position="542"/>
    </location>
    <ligand>
        <name>Ca(2+)</name>
        <dbReference type="ChEBI" id="CHEBI:29108"/>
    </ligand>
</feature>
<evidence type="ECO:0000256" key="2">
    <source>
        <dbReference type="ARBA" id="ARBA00022670"/>
    </source>
</evidence>